<dbReference type="Pfam" id="PF07690">
    <property type="entry name" value="MFS_1"/>
    <property type="match status" value="1"/>
</dbReference>
<evidence type="ECO:0000256" key="4">
    <source>
        <dbReference type="ARBA" id="ARBA00022989"/>
    </source>
</evidence>
<dbReference type="InterPro" id="IPR020846">
    <property type="entry name" value="MFS_dom"/>
</dbReference>
<dbReference type="Proteomes" id="UP000050430">
    <property type="component" value="Unassembled WGS sequence"/>
</dbReference>
<reference evidence="8 9" key="1">
    <citation type="submission" date="2015-07" db="EMBL/GenBank/DDBJ databases">
        <title>Genome sequence of Leptolinea tardivitalis DSM 16556.</title>
        <authorList>
            <person name="Hemp J."/>
            <person name="Ward L.M."/>
            <person name="Pace L.A."/>
            <person name="Fischer W.W."/>
        </authorList>
    </citation>
    <scope>NUCLEOTIDE SEQUENCE [LARGE SCALE GENOMIC DNA]</scope>
    <source>
        <strain evidence="8 9">YMTK-2</strain>
    </source>
</reference>
<feature type="transmembrane region" description="Helical" evidence="6">
    <location>
        <begin position="85"/>
        <end position="106"/>
    </location>
</feature>
<keyword evidence="2" id="KW-1003">Cell membrane</keyword>
<evidence type="ECO:0000256" key="1">
    <source>
        <dbReference type="ARBA" id="ARBA00004651"/>
    </source>
</evidence>
<dbReference type="PANTHER" id="PTHR23513">
    <property type="entry name" value="INTEGRAL MEMBRANE EFFLUX PROTEIN-RELATED"/>
    <property type="match status" value="1"/>
</dbReference>
<comment type="caution">
    <text evidence="8">The sequence shown here is derived from an EMBL/GenBank/DDBJ whole genome shotgun (WGS) entry which is preliminary data.</text>
</comment>
<feature type="transmembrane region" description="Helical" evidence="6">
    <location>
        <begin position="389"/>
        <end position="408"/>
    </location>
</feature>
<dbReference type="InterPro" id="IPR011701">
    <property type="entry name" value="MFS"/>
</dbReference>
<dbReference type="PANTHER" id="PTHR23513:SF6">
    <property type="entry name" value="MAJOR FACILITATOR SUPERFAMILY ASSOCIATED DOMAIN-CONTAINING PROTEIN"/>
    <property type="match status" value="1"/>
</dbReference>
<keyword evidence="3 6" id="KW-0812">Transmembrane</keyword>
<feature type="transmembrane region" description="Helical" evidence="6">
    <location>
        <begin position="151"/>
        <end position="175"/>
    </location>
</feature>
<evidence type="ECO:0000259" key="7">
    <source>
        <dbReference type="PROSITE" id="PS50850"/>
    </source>
</evidence>
<dbReference type="Gene3D" id="1.20.1250.20">
    <property type="entry name" value="MFS general substrate transporter like domains"/>
    <property type="match status" value="1"/>
</dbReference>
<dbReference type="PROSITE" id="PS50850">
    <property type="entry name" value="MFS"/>
    <property type="match status" value="1"/>
</dbReference>
<feature type="transmembrane region" description="Helical" evidence="6">
    <location>
        <begin position="236"/>
        <end position="256"/>
    </location>
</feature>
<dbReference type="GO" id="GO:0005886">
    <property type="term" value="C:plasma membrane"/>
    <property type="evidence" value="ECO:0007669"/>
    <property type="project" value="UniProtKB-SubCell"/>
</dbReference>
<evidence type="ECO:0000313" key="9">
    <source>
        <dbReference type="Proteomes" id="UP000050430"/>
    </source>
</evidence>
<feature type="domain" description="Major facilitator superfamily (MFS) profile" evidence="7">
    <location>
        <begin position="14"/>
        <end position="413"/>
    </location>
</feature>
<name>A0A0P6XMW9_9CHLR</name>
<keyword evidence="9" id="KW-1185">Reference proteome</keyword>
<protein>
    <recommendedName>
        <fullName evidence="7">Major facilitator superfamily (MFS) profile domain-containing protein</fullName>
    </recommendedName>
</protein>
<comment type="subcellular location">
    <subcellularLocation>
        <location evidence="1">Cell membrane</location>
        <topology evidence="1">Multi-pass membrane protein</topology>
    </subcellularLocation>
</comment>
<dbReference type="GO" id="GO:0022857">
    <property type="term" value="F:transmembrane transporter activity"/>
    <property type="evidence" value="ECO:0007669"/>
    <property type="project" value="InterPro"/>
</dbReference>
<keyword evidence="5 6" id="KW-0472">Membrane</keyword>
<feature type="transmembrane region" description="Helical" evidence="6">
    <location>
        <begin position="268"/>
        <end position="291"/>
    </location>
</feature>
<dbReference type="SUPFAM" id="SSF103473">
    <property type="entry name" value="MFS general substrate transporter"/>
    <property type="match status" value="1"/>
</dbReference>
<feature type="transmembrane region" description="Helical" evidence="6">
    <location>
        <begin position="52"/>
        <end position="73"/>
    </location>
</feature>
<feature type="transmembrane region" description="Helical" evidence="6">
    <location>
        <begin position="181"/>
        <end position="202"/>
    </location>
</feature>
<dbReference type="EMBL" id="LGCK01000014">
    <property type="protein sequence ID" value="KPL70284.1"/>
    <property type="molecule type" value="Genomic_DNA"/>
</dbReference>
<feature type="transmembrane region" description="Helical" evidence="6">
    <location>
        <begin position="361"/>
        <end position="383"/>
    </location>
</feature>
<evidence type="ECO:0000313" key="8">
    <source>
        <dbReference type="EMBL" id="KPL70284.1"/>
    </source>
</evidence>
<dbReference type="CDD" id="cd06173">
    <property type="entry name" value="MFS_MefA_like"/>
    <property type="match status" value="1"/>
</dbReference>
<gene>
    <name evidence="8" type="ORF">ADM99_14030</name>
</gene>
<dbReference type="STRING" id="229920.ADM99_14030"/>
<keyword evidence="4 6" id="KW-1133">Transmembrane helix</keyword>
<feature type="transmembrane region" description="Helical" evidence="6">
    <location>
        <begin position="112"/>
        <end position="131"/>
    </location>
</feature>
<evidence type="ECO:0000256" key="5">
    <source>
        <dbReference type="ARBA" id="ARBA00023136"/>
    </source>
</evidence>
<feature type="transmembrane region" description="Helical" evidence="6">
    <location>
        <begin position="20"/>
        <end position="46"/>
    </location>
</feature>
<dbReference type="OrthoDB" id="144362at2"/>
<dbReference type="InterPro" id="IPR036259">
    <property type="entry name" value="MFS_trans_sf"/>
</dbReference>
<sequence>MTNSTSSQNPMARVMGLRDFQLLFAGATTSLLGDQFSLIATPWLVLKLTNDPMALGTVLALEGIPRALFMLLGGAITDRLSPRKVMLSASIIRFILTAFMAMIVFAGVAQIWMIYLFALAFGIVAGFAIPAENSIVPMIVEEGDLQAGNSIIMGITQLAGFVGPTIAGLLIGHYASSNMGIILSFTIDALTFIVSAVTLAIMKTAGKSSASGNQESVWTSILTGIKYLLTDKALRLVFIVLMSVNFFLMGPLLVGIPVLSNQRLPEGAVAYGLLLSAFAGGNLIGILSAGALPRPNSGIMKGILIAFVIAFGLGVLSLGFVTSTWIDFASMLVLGLANGYVSIIMFTWMQIETPKEMLGRMMSLITFSSTGLVPISQALAGVISKWDLTMMFTISGGIVVLFGLVLSFHPDLQVLGASLTQASAKEA</sequence>
<accession>A0A0P6XMW9</accession>
<organism evidence="8 9">
    <name type="scientific">Leptolinea tardivitalis</name>
    <dbReference type="NCBI Taxonomy" id="229920"/>
    <lineage>
        <taxon>Bacteria</taxon>
        <taxon>Bacillati</taxon>
        <taxon>Chloroflexota</taxon>
        <taxon>Anaerolineae</taxon>
        <taxon>Anaerolineales</taxon>
        <taxon>Anaerolineaceae</taxon>
        <taxon>Leptolinea</taxon>
    </lineage>
</organism>
<feature type="transmembrane region" description="Helical" evidence="6">
    <location>
        <begin position="328"/>
        <end position="349"/>
    </location>
</feature>
<proteinExistence type="predicted"/>
<feature type="transmembrane region" description="Helical" evidence="6">
    <location>
        <begin position="303"/>
        <end position="322"/>
    </location>
</feature>
<dbReference type="AlphaFoldDB" id="A0A0P6XMW9"/>
<evidence type="ECO:0000256" key="6">
    <source>
        <dbReference type="SAM" id="Phobius"/>
    </source>
</evidence>
<evidence type="ECO:0000256" key="2">
    <source>
        <dbReference type="ARBA" id="ARBA00022475"/>
    </source>
</evidence>
<dbReference type="RefSeq" id="WP_062422149.1">
    <property type="nucleotide sequence ID" value="NZ_BBYA01000010.1"/>
</dbReference>
<evidence type="ECO:0000256" key="3">
    <source>
        <dbReference type="ARBA" id="ARBA00022692"/>
    </source>
</evidence>